<keyword evidence="3" id="KW-1185">Reference proteome</keyword>
<evidence type="ECO:0000313" key="2">
    <source>
        <dbReference type="EMBL" id="MBW8287154.1"/>
    </source>
</evidence>
<accession>A0ABS7FCW5</accession>
<proteinExistence type="predicted"/>
<keyword evidence="1" id="KW-0472">Membrane</keyword>
<feature type="transmembrane region" description="Helical" evidence="1">
    <location>
        <begin position="67"/>
        <end position="98"/>
    </location>
</feature>
<dbReference type="EMBL" id="JAHDTB010000003">
    <property type="protein sequence ID" value="MBW8287154.1"/>
    <property type="molecule type" value="Genomic_DNA"/>
</dbReference>
<dbReference type="GeneID" id="89685122"/>
<dbReference type="RefSeq" id="WP_146008349.1">
    <property type="nucleotide sequence ID" value="NZ_CP142381.1"/>
</dbReference>
<protein>
    <submittedName>
        <fullName evidence="2">DUF2182 domain-containing protein</fullName>
    </submittedName>
</protein>
<comment type="caution">
    <text evidence="2">The sequence shown here is derived from an EMBL/GenBank/DDBJ whole genome shotgun (WGS) entry which is preliminary data.</text>
</comment>
<organism evidence="2 3">
    <name type="scientific">Chromobacterium subtsugae</name>
    <dbReference type="NCBI Taxonomy" id="251747"/>
    <lineage>
        <taxon>Bacteria</taxon>
        <taxon>Pseudomonadati</taxon>
        <taxon>Pseudomonadota</taxon>
        <taxon>Betaproteobacteria</taxon>
        <taxon>Neisseriales</taxon>
        <taxon>Chromobacteriaceae</taxon>
        <taxon>Chromobacterium</taxon>
    </lineage>
</organism>
<feature type="transmembrane region" description="Helical" evidence="1">
    <location>
        <begin position="27"/>
        <end position="46"/>
    </location>
</feature>
<name>A0ABS7FCW5_9NEIS</name>
<keyword evidence="1" id="KW-1133">Transmembrane helix</keyword>
<feature type="transmembrane region" description="Helical" evidence="1">
    <location>
        <begin position="197"/>
        <end position="214"/>
    </location>
</feature>
<sequence>MSELASIGKGEAVASVRIQFVPCRQPWFWVLVLATFLGWLALLGGGDSGGMASICSATSSWWIQGRVGGVGHLAILPFHTIAFAWFGMIIAMMMPLLFEPIRALRWRTFTSLRNSLSVLFGAGYILVWMLIGPLLLTLSAAISLLGEIGVGVALGAALIWQLSPVKQWSLNRCHRQPIPPASGGGAFWGSFKLGVSHGLYCVVACWALMLISLVSPKWHMPIMIGTALFVFAERLQPSASPEWGWHGIGRAMRIAKLLIVNKIFLYRISCATRPGSIVHLP</sequence>
<gene>
    <name evidence="2" type="ORF">KIF53_05860</name>
</gene>
<feature type="transmembrane region" description="Helical" evidence="1">
    <location>
        <begin position="118"/>
        <end position="137"/>
    </location>
</feature>
<reference evidence="2 3" key="1">
    <citation type="submission" date="2021-05" db="EMBL/GenBank/DDBJ databases">
        <title>Draft Whole Genome Sequencing Of Biosensor Chromobacterium violaceum Strain CV026 Reveals A Regulatory RNA In Chromobacterium violaceum Phenotype Regulatory Network.</title>
        <authorList>
            <person name="Hong K.W."/>
            <person name="Chan K.G."/>
            <person name="Chang C.-Y."/>
        </authorList>
    </citation>
    <scope>NUCLEOTIDE SEQUENCE [LARGE SCALE GENOMIC DNA]</scope>
    <source>
        <strain evidence="2 3">ATCC 31532</strain>
    </source>
</reference>
<feature type="transmembrane region" description="Helical" evidence="1">
    <location>
        <begin position="144"/>
        <end position="162"/>
    </location>
</feature>
<evidence type="ECO:0000256" key="1">
    <source>
        <dbReference type="SAM" id="Phobius"/>
    </source>
</evidence>
<dbReference type="Proteomes" id="UP000711178">
    <property type="component" value="Unassembled WGS sequence"/>
</dbReference>
<evidence type="ECO:0000313" key="3">
    <source>
        <dbReference type="Proteomes" id="UP000711178"/>
    </source>
</evidence>
<dbReference type="Pfam" id="PF09948">
    <property type="entry name" value="PpoB2"/>
    <property type="match status" value="1"/>
</dbReference>
<keyword evidence="1" id="KW-0812">Transmembrane</keyword>
<dbReference type="InterPro" id="IPR018688">
    <property type="entry name" value="PpoB2-like"/>
</dbReference>